<dbReference type="Pfam" id="PF10483">
    <property type="entry name" value="Elong_Iki1"/>
    <property type="match status" value="1"/>
</dbReference>
<keyword evidence="6" id="KW-0963">Cytoplasm</keyword>
<reference evidence="10" key="1">
    <citation type="journal article" date="2020" name="Stud. Mycol.">
        <title>101 Dothideomycetes genomes: a test case for predicting lifestyles and emergence of pathogens.</title>
        <authorList>
            <person name="Haridas S."/>
            <person name="Albert R."/>
            <person name="Binder M."/>
            <person name="Bloem J."/>
            <person name="Labutti K."/>
            <person name="Salamov A."/>
            <person name="Andreopoulos B."/>
            <person name="Baker S."/>
            <person name="Barry K."/>
            <person name="Bills G."/>
            <person name="Bluhm B."/>
            <person name="Cannon C."/>
            <person name="Castanera R."/>
            <person name="Culley D."/>
            <person name="Daum C."/>
            <person name="Ezra D."/>
            <person name="Gonzalez J."/>
            <person name="Henrissat B."/>
            <person name="Kuo A."/>
            <person name="Liang C."/>
            <person name="Lipzen A."/>
            <person name="Lutzoni F."/>
            <person name="Magnuson J."/>
            <person name="Mondo S."/>
            <person name="Nolan M."/>
            <person name="Ohm R."/>
            <person name="Pangilinan J."/>
            <person name="Park H.-J."/>
            <person name="Ramirez L."/>
            <person name="Alfaro M."/>
            <person name="Sun H."/>
            <person name="Tritt A."/>
            <person name="Yoshinaga Y."/>
            <person name="Zwiers L.-H."/>
            <person name="Turgeon B."/>
            <person name="Goodwin S."/>
            <person name="Spatafora J."/>
            <person name="Crous P."/>
            <person name="Grigoriev I."/>
        </authorList>
    </citation>
    <scope>NUCLEOTIDE SEQUENCE</scope>
    <source>
        <strain evidence="10">CBS 119925</strain>
    </source>
</reference>
<sequence length="436" mass="48696">MTNGDFYFIEENPTFKPFVLTDYKVPGWLREIQLLSNGEPGLPVSQPDPDPQFGDCNDLTWIKTNDVLDPRGILQQRSHDPPYFQLAPLMPPQTQAQYERHQLQLITSVLSLRTGASPFNLILDDLNQRATLLLREFIFRGLSRNLNIVLVSFETLQSHPSVNYIPGYEMTSADQLYTAIAQSLSGHKESLVIIDSLHEPLTLGIDIPTLFDLVVLQHASTLIGVYHRDLLPSSNNPTSAYQPTALEIIDFLATTILTCTSLSQTLAKKAARARSLPEPIFGLGHSADGIVEDMLSNSDDNRGIVIDAEFRRRSGRAETERYFLRSSQEPDYEPPGPGSVIGKLKKEFVVLLDRLPEYASSSSPAVIDKAGEGMENGNEMKASFELGLTEKQKKAREEVVLPYYDAQRRMGEAGEGGRILYDMGSEDDFDEEEDEI</sequence>
<dbReference type="Proteomes" id="UP000799440">
    <property type="component" value="Unassembled WGS sequence"/>
</dbReference>
<dbReference type="AlphaFoldDB" id="A0A6A6UXX3"/>
<evidence type="ECO:0000256" key="1">
    <source>
        <dbReference type="ARBA" id="ARBA00004123"/>
    </source>
</evidence>
<evidence type="ECO:0000313" key="11">
    <source>
        <dbReference type="Proteomes" id="UP000799440"/>
    </source>
</evidence>
<keyword evidence="8" id="KW-0539">Nucleus</keyword>
<dbReference type="GO" id="GO:0033588">
    <property type="term" value="C:elongator holoenzyme complex"/>
    <property type="evidence" value="ECO:0007669"/>
    <property type="project" value="InterPro"/>
</dbReference>
<dbReference type="GO" id="GO:0005829">
    <property type="term" value="C:cytosol"/>
    <property type="evidence" value="ECO:0007669"/>
    <property type="project" value="TreeGrafter"/>
</dbReference>
<dbReference type="InterPro" id="IPR027417">
    <property type="entry name" value="P-loop_NTPase"/>
</dbReference>
<evidence type="ECO:0000256" key="6">
    <source>
        <dbReference type="ARBA" id="ARBA00022490"/>
    </source>
</evidence>
<name>A0A6A6UXX3_9PLEO</name>
<evidence type="ECO:0000256" key="5">
    <source>
        <dbReference type="ARBA" id="ARBA00020264"/>
    </source>
</evidence>
<evidence type="ECO:0000256" key="4">
    <source>
        <dbReference type="ARBA" id="ARBA00009567"/>
    </source>
</evidence>
<gene>
    <name evidence="10" type="ORF">M011DRAFT_302152</name>
</gene>
<dbReference type="PANTHER" id="PTHR15641">
    <property type="entry name" value="ELONGATOR COMPLEX PROTEIN 5"/>
    <property type="match status" value="1"/>
</dbReference>
<evidence type="ECO:0000313" key="10">
    <source>
        <dbReference type="EMBL" id="KAF2741941.1"/>
    </source>
</evidence>
<feature type="region of interest" description="Disordered" evidence="9">
    <location>
        <begin position="417"/>
        <end position="436"/>
    </location>
</feature>
<evidence type="ECO:0000256" key="7">
    <source>
        <dbReference type="ARBA" id="ARBA00022694"/>
    </source>
</evidence>
<dbReference type="PANTHER" id="PTHR15641:SF1">
    <property type="entry name" value="ELONGATOR COMPLEX PROTEIN 5"/>
    <property type="match status" value="1"/>
</dbReference>
<dbReference type="InterPro" id="IPR019519">
    <property type="entry name" value="Elp5"/>
</dbReference>
<dbReference type="EMBL" id="MU006619">
    <property type="protein sequence ID" value="KAF2741941.1"/>
    <property type="molecule type" value="Genomic_DNA"/>
</dbReference>
<dbReference type="UniPathway" id="UPA00988"/>
<comment type="similarity">
    <text evidence="4">Belongs to the ELP5 family.</text>
</comment>
<evidence type="ECO:0000256" key="8">
    <source>
        <dbReference type="ARBA" id="ARBA00023242"/>
    </source>
</evidence>
<dbReference type="Gene3D" id="3.40.50.300">
    <property type="entry name" value="P-loop containing nucleotide triphosphate hydrolases"/>
    <property type="match status" value="1"/>
</dbReference>
<dbReference type="GO" id="GO:0005634">
    <property type="term" value="C:nucleus"/>
    <property type="evidence" value="ECO:0007669"/>
    <property type="project" value="UniProtKB-SubCell"/>
</dbReference>
<evidence type="ECO:0000256" key="2">
    <source>
        <dbReference type="ARBA" id="ARBA00004496"/>
    </source>
</evidence>
<feature type="compositionally biased region" description="Acidic residues" evidence="9">
    <location>
        <begin position="424"/>
        <end position="436"/>
    </location>
</feature>
<keyword evidence="11" id="KW-1185">Reference proteome</keyword>
<protein>
    <recommendedName>
        <fullName evidence="5">Elongator complex protein 5</fullName>
    </recommendedName>
</protein>
<evidence type="ECO:0000256" key="9">
    <source>
        <dbReference type="SAM" id="MobiDB-lite"/>
    </source>
</evidence>
<organism evidence="10 11">
    <name type="scientific">Sporormia fimetaria CBS 119925</name>
    <dbReference type="NCBI Taxonomy" id="1340428"/>
    <lineage>
        <taxon>Eukaryota</taxon>
        <taxon>Fungi</taxon>
        <taxon>Dikarya</taxon>
        <taxon>Ascomycota</taxon>
        <taxon>Pezizomycotina</taxon>
        <taxon>Dothideomycetes</taxon>
        <taxon>Pleosporomycetidae</taxon>
        <taxon>Pleosporales</taxon>
        <taxon>Sporormiaceae</taxon>
        <taxon>Sporormia</taxon>
    </lineage>
</organism>
<keyword evidence="7" id="KW-0819">tRNA processing</keyword>
<proteinExistence type="inferred from homology"/>
<comment type="pathway">
    <text evidence="3">tRNA modification; 5-methoxycarbonylmethyl-2-thiouridine-tRNA biosynthesis.</text>
</comment>
<dbReference type="CDD" id="cd19496">
    <property type="entry name" value="Elp5"/>
    <property type="match status" value="1"/>
</dbReference>
<comment type="subcellular location">
    <subcellularLocation>
        <location evidence="2">Cytoplasm</location>
    </subcellularLocation>
    <subcellularLocation>
        <location evidence="1">Nucleus</location>
    </subcellularLocation>
</comment>
<dbReference type="OrthoDB" id="166907at2759"/>
<accession>A0A6A6UXX3</accession>
<dbReference type="GO" id="GO:0000049">
    <property type="term" value="F:tRNA binding"/>
    <property type="evidence" value="ECO:0007669"/>
    <property type="project" value="TreeGrafter"/>
</dbReference>
<dbReference type="GO" id="GO:0002098">
    <property type="term" value="P:tRNA wobble uridine modification"/>
    <property type="evidence" value="ECO:0007669"/>
    <property type="project" value="InterPro"/>
</dbReference>
<evidence type="ECO:0000256" key="3">
    <source>
        <dbReference type="ARBA" id="ARBA00005043"/>
    </source>
</evidence>